<name>A0ABV2AHX5_9EUKA</name>
<evidence type="ECO:0000259" key="3">
    <source>
        <dbReference type="Pfam" id="PF03152"/>
    </source>
</evidence>
<dbReference type="Pfam" id="PF24842">
    <property type="entry name" value="UFD1_N2"/>
    <property type="match status" value="1"/>
</dbReference>
<dbReference type="PANTHER" id="PTHR12555:SF13">
    <property type="entry name" value="UBIQUITIN RECOGNITION FACTOR IN ER-ASSOCIATED DEGRADATION PROTEIN 1"/>
    <property type="match status" value="1"/>
</dbReference>
<comment type="similarity">
    <text evidence="1">Belongs to the UFD1 family.</text>
</comment>
<dbReference type="InterPro" id="IPR004854">
    <property type="entry name" value="Ufd1-like"/>
</dbReference>
<evidence type="ECO:0000259" key="4">
    <source>
        <dbReference type="Pfam" id="PF24842"/>
    </source>
</evidence>
<accession>A0ABV2AHX5</accession>
<dbReference type="Pfam" id="PF03152">
    <property type="entry name" value="UFD1_N1"/>
    <property type="match status" value="1"/>
</dbReference>
<dbReference type="Gene3D" id="2.40.40.50">
    <property type="entry name" value="Ubiquitin fusion degradation protein UFD1, N-terminal domain"/>
    <property type="match status" value="1"/>
</dbReference>
<proteinExistence type="inferred from homology"/>
<evidence type="ECO:0000313" key="6">
    <source>
        <dbReference type="Proteomes" id="UP001439008"/>
    </source>
</evidence>
<gene>
    <name evidence="5" type="primary">UFD1L</name>
    <name evidence="5" type="ORF">MHBO_000956</name>
</gene>
<dbReference type="InterPro" id="IPR055418">
    <property type="entry name" value="UFD1_N2"/>
</dbReference>
<dbReference type="InterPro" id="IPR055417">
    <property type="entry name" value="UFD1_N1"/>
</dbReference>
<comment type="caution">
    <text evidence="5">The sequence shown here is derived from an EMBL/GenBank/DDBJ whole genome shotgun (WGS) entry which is preliminary data.</text>
</comment>
<evidence type="ECO:0000313" key="5">
    <source>
        <dbReference type="EMBL" id="MES1919089.1"/>
    </source>
</evidence>
<feature type="domain" description="Ubiquitin fusion degradation protein UFD1 N-terminal subdomain 1" evidence="3">
    <location>
        <begin position="8"/>
        <end position="89"/>
    </location>
</feature>
<sequence length="252" mass="28931">MQTGRAGPSIEEGDKIVLPSSSLRDLTARNIQYPMTFELRSVLRPDLRICCGVMEFTAPEGRCLLPKWILETLDLKNGESVSIKNVRLPKGTFVSFKPIDKSFLKLSNPLIVLEKKLRGYTCLTKNSVIVVTHLDIPYRLEIKSLSPADAVNIIETDLFMEFVQTGCSGAKRKHEEIDLSNKDFKEKLVFAKDSKNEKQKKNKILKDSSIRWSEVVGDFRYFYQEDAVTKQKRLLKREKVEKKYFQGQGHKL</sequence>
<dbReference type="EMBL" id="JBDODL010000196">
    <property type="protein sequence ID" value="MES1919089.1"/>
    <property type="molecule type" value="Genomic_DNA"/>
</dbReference>
<dbReference type="Gene3D" id="3.10.330.10">
    <property type="match status" value="1"/>
</dbReference>
<organism evidence="5 6">
    <name type="scientific">Bonamia ostreae</name>
    <dbReference type="NCBI Taxonomy" id="126728"/>
    <lineage>
        <taxon>Eukaryota</taxon>
        <taxon>Sar</taxon>
        <taxon>Rhizaria</taxon>
        <taxon>Endomyxa</taxon>
        <taxon>Ascetosporea</taxon>
        <taxon>Haplosporida</taxon>
        <taxon>Bonamia</taxon>
    </lineage>
</organism>
<protein>
    <submittedName>
        <fullName evidence="5">Ubiquitin recognition factor in ER-associated degradation protein 1</fullName>
    </submittedName>
</protein>
<keyword evidence="6" id="KW-1185">Reference proteome</keyword>
<evidence type="ECO:0000256" key="1">
    <source>
        <dbReference type="ARBA" id="ARBA00006043"/>
    </source>
</evidence>
<dbReference type="PANTHER" id="PTHR12555">
    <property type="entry name" value="UBIQUITIN FUSION DEGRADATON PROTEIN 1"/>
    <property type="match status" value="1"/>
</dbReference>
<feature type="domain" description="Ubiquitin fusion degradation protein UFD1 N-terminal subdomain 2" evidence="4">
    <location>
        <begin position="90"/>
        <end position="164"/>
    </location>
</feature>
<dbReference type="InterPro" id="IPR042299">
    <property type="entry name" value="Ufd1-like_Nn"/>
</dbReference>
<evidence type="ECO:0000256" key="2">
    <source>
        <dbReference type="ARBA" id="ARBA00022786"/>
    </source>
</evidence>
<dbReference type="Proteomes" id="UP001439008">
    <property type="component" value="Unassembled WGS sequence"/>
</dbReference>
<reference evidence="5 6" key="1">
    <citation type="journal article" date="2024" name="BMC Biol.">
        <title>Comparative genomics of Ascetosporea gives new insight into the evolutionary basis for animal parasitism in Rhizaria.</title>
        <authorList>
            <person name="Hiltunen Thoren M."/>
            <person name="Onut-Brannstrom I."/>
            <person name="Alfjorden A."/>
            <person name="Peckova H."/>
            <person name="Swords F."/>
            <person name="Hooper C."/>
            <person name="Holzer A.S."/>
            <person name="Bass D."/>
            <person name="Burki F."/>
        </authorList>
    </citation>
    <scope>NUCLEOTIDE SEQUENCE [LARGE SCALE GENOMIC DNA]</scope>
    <source>
        <strain evidence="5">20-A016</strain>
    </source>
</reference>
<keyword evidence="2" id="KW-0833">Ubl conjugation pathway</keyword>